<dbReference type="Proteomes" id="UP000295390">
    <property type="component" value="Unassembled WGS sequence"/>
</dbReference>
<name>A0A4R6TGW1_9FLAO</name>
<protein>
    <submittedName>
        <fullName evidence="12">TonB family protein</fullName>
    </submittedName>
</protein>
<dbReference type="GO" id="GO:0098797">
    <property type="term" value="C:plasma membrane protein complex"/>
    <property type="evidence" value="ECO:0007669"/>
    <property type="project" value="TreeGrafter"/>
</dbReference>
<dbReference type="InterPro" id="IPR051045">
    <property type="entry name" value="TonB-dependent_transducer"/>
</dbReference>
<organism evidence="12 13">
    <name type="scientific">Tenacibaculum caenipelagi</name>
    <dbReference type="NCBI Taxonomy" id="1325435"/>
    <lineage>
        <taxon>Bacteria</taxon>
        <taxon>Pseudomonadati</taxon>
        <taxon>Bacteroidota</taxon>
        <taxon>Flavobacteriia</taxon>
        <taxon>Flavobacteriales</taxon>
        <taxon>Flavobacteriaceae</taxon>
        <taxon>Tenacibaculum</taxon>
    </lineage>
</organism>
<keyword evidence="8" id="KW-1133">Transmembrane helix</keyword>
<dbReference type="InterPro" id="IPR037682">
    <property type="entry name" value="TonB_C"/>
</dbReference>
<dbReference type="SUPFAM" id="SSF74653">
    <property type="entry name" value="TolA/TonB C-terminal domain"/>
    <property type="match status" value="1"/>
</dbReference>
<evidence type="ECO:0000256" key="1">
    <source>
        <dbReference type="ARBA" id="ARBA00004383"/>
    </source>
</evidence>
<comment type="caution">
    <text evidence="12">The sequence shown here is derived from an EMBL/GenBank/DDBJ whole genome shotgun (WGS) entry which is preliminary data.</text>
</comment>
<accession>A0A4R6TGW1</accession>
<evidence type="ECO:0000256" key="8">
    <source>
        <dbReference type="ARBA" id="ARBA00022989"/>
    </source>
</evidence>
<keyword evidence="13" id="KW-1185">Reference proteome</keyword>
<dbReference type="NCBIfam" id="TIGR01352">
    <property type="entry name" value="tonB_Cterm"/>
    <property type="match status" value="1"/>
</dbReference>
<evidence type="ECO:0000256" key="6">
    <source>
        <dbReference type="ARBA" id="ARBA00022692"/>
    </source>
</evidence>
<dbReference type="EMBL" id="SNYH01000002">
    <property type="protein sequence ID" value="TDQ28376.1"/>
    <property type="molecule type" value="Genomic_DNA"/>
</dbReference>
<feature type="domain" description="TonB C-terminal" evidence="11">
    <location>
        <begin position="144"/>
        <end position="239"/>
    </location>
</feature>
<keyword evidence="6" id="KW-0812">Transmembrane</keyword>
<evidence type="ECO:0000313" key="13">
    <source>
        <dbReference type="Proteomes" id="UP000295390"/>
    </source>
</evidence>
<keyword evidence="3" id="KW-0813">Transport</keyword>
<dbReference type="AlphaFoldDB" id="A0A4R6TGW1"/>
<gene>
    <name evidence="12" type="ORF">DFQ07_0746</name>
</gene>
<dbReference type="InterPro" id="IPR006260">
    <property type="entry name" value="TonB/TolA_C"/>
</dbReference>
<keyword evidence="9" id="KW-0472">Membrane</keyword>
<evidence type="ECO:0000256" key="5">
    <source>
        <dbReference type="ARBA" id="ARBA00022519"/>
    </source>
</evidence>
<dbReference type="Gene3D" id="3.30.1150.10">
    <property type="match status" value="1"/>
</dbReference>
<dbReference type="PANTHER" id="PTHR33446">
    <property type="entry name" value="PROTEIN TONB-RELATED"/>
    <property type="match status" value="1"/>
</dbReference>
<dbReference type="OrthoDB" id="1522859at2"/>
<dbReference type="GO" id="GO:0015031">
    <property type="term" value="P:protein transport"/>
    <property type="evidence" value="ECO:0007669"/>
    <property type="project" value="UniProtKB-KW"/>
</dbReference>
<keyword evidence="10" id="KW-0732">Signal</keyword>
<dbReference type="RefSeq" id="WP_133534925.1">
    <property type="nucleotide sequence ID" value="NZ_SNYH01000002.1"/>
</dbReference>
<evidence type="ECO:0000256" key="2">
    <source>
        <dbReference type="ARBA" id="ARBA00006555"/>
    </source>
</evidence>
<evidence type="ECO:0000313" key="12">
    <source>
        <dbReference type="EMBL" id="TDQ28376.1"/>
    </source>
</evidence>
<sequence length="239" mass="26746">MRKILLFLMLSCSIQLAMAQEVCTSKNKELTDVNSVDKCLVEKTNDNAKESSIIVATTVSSRRYLKRRVYFERVESLANGLKAHDISKLNVINELESCHLSDLYPIFVNTESKPIEVDGVPFDVVDEIPLFSSCASASISKEDCFNYEMKNHIVNTFTYPEKALEKGIEGNVKVSFIIDASGKVISIKTEGAGVHEILKQEAERIVSLLPKFIPGKQQGKKTNVLYSFPMDFTLNPITE</sequence>
<comment type="subcellular location">
    <subcellularLocation>
        <location evidence="1">Cell inner membrane</location>
        <topology evidence="1">Single-pass membrane protein</topology>
        <orientation evidence="1">Periplasmic side</orientation>
    </subcellularLocation>
</comment>
<evidence type="ECO:0000259" key="11">
    <source>
        <dbReference type="PROSITE" id="PS52015"/>
    </source>
</evidence>
<keyword evidence="4" id="KW-1003">Cell membrane</keyword>
<evidence type="ECO:0000256" key="3">
    <source>
        <dbReference type="ARBA" id="ARBA00022448"/>
    </source>
</evidence>
<keyword evidence="5" id="KW-0997">Cell inner membrane</keyword>
<dbReference type="GO" id="GO:0055085">
    <property type="term" value="P:transmembrane transport"/>
    <property type="evidence" value="ECO:0007669"/>
    <property type="project" value="InterPro"/>
</dbReference>
<reference evidence="12 13" key="1">
    <citation type="submission" date="2019-03" db="EMBL/GenBank/DDBJ databases">
        <title>Genomic Encyclopedia of Type Strains, Phase III (KMG-III): the genomes of soil and plant-associated and newly described type strains.</title>
        <authorList>
            <person name="Whitman W."/>
        </authorList>
    </citation>
    <scope>NUCLEOTIDE SEQUENCE [LARGE SCALE GENOMIC DNA]</scope>
    <source>
        <strain evidence="12 13">CECT 8283</strain>
    </source>
</reference>
<dbReference type="PROSITE" id="PS52015">
    <property type="entry name" value="TONB_CTD"/>
    <property type="match status" value="1"/>
</dbReference>
<evidence type="ECO:0000256" key="4">
    <source>
        <dbReference type="ARBA" id="ARBA00022475"/>
    </source>
</evidence>
<evidence type="ECO:0000256" key="9">
    <source>
        <dbReference type="ARBA" id="ARBA00023136"/>
    </source>
</evidence>
<feature type="chain" id="PRO_5020931382" evidence="10">
    <location>
        <begin position="20"/>
        <end position="239"/>
    </location>
</feature>
<evidence type="ECO:0000256" key="10">
    <source>
        <dbReference type="SAM" id="SignalP"/>
    </source>
</evidence>
<keyword evidence="7" id="KW-0653">Protein transport</keyword>
<feature type="signal peptide" evidence="10">
    <location>
        <begin position="1"/>
        <end position="19"/>
    </location>
</feature>
<evidence type="ECO:0000256" key="7">
    <source>
        <dbReference type="ARBA" id="ARBA00022927"/>
    </source>
</evidence>
<dbReference type="PANTHER" id="PTHR33446:SF2">
    <property type="entry name" value="PROTEIN TONB"/>
    <property type="match status" value="1"/>
</dbReference>
<comment type="similarity">
    <text evidence="2">Belongs to the TonB family.</text>
</comment>
<proteinExistence type="inferred from homology"/>
<dbReference type="GO" id="GO:0031992">
    <property type="term" value="F:energy transducer activity"/>
    <property type="evidence" value="ECO:0007669"/>
    <property type="project" value="TreeGrafter"/>
</dbReference>
<dbReference type="Pfam" id="PF03544">
    <property type="entry name" value="TonB_C"/>
    <property type="match status" value="1"/>
</dbReference>